<name>A0A4C1SR17_EUMVA</name>
<proteinExistence type="predicted"/>
<protein>
    <submittedName>
        <fullName evidence="1">Uncharacterized protein</fullName>
    </submittedName>
</protein>
<sequence>MTFFGTRLAFLNAVLSRHFRTPRSRRPSYLCKIHSFLWICDAHMNMITEEIKDYTLCSRDVVSALKALLDAFETFVKVFQYQFFITFDWASIPISILFNFSLFIGLNKTCADFLRQVKSTRVLCVYLLSVYQEDGVINIHGRECPVDRVCNGDLRHRRVSPHLGLLFFPSTRLGVNGFLAV</sequence>
<dbReference type="EMBL" id="BGZK01000011">
    <property type="protein sequence ID" value="GBP03668.1"/>
    <property type="molecule type" value="Genomic_DNA"/>
</dbReference>
<dbReference type="AlphaFoldDB" id="A0A4C1SR17"/>
<evidence type="ECO:0000313" key="1">
    <source>
        <dbReference type="EMBL" id="GBP03668.1"/>
    </source>
</evidence>
<keyword evidence="2" id="KW-1185">Reference proteome</keyword>
<organism evidence="1 2">
    <name type="scientific">Eumeta variegata</name>
    <name type="common">Bagworm moth</name>
    <name type="synonym">Eumeta japonica</name>
    <dbReference type="NCBI Taxonomy" id="151549"/>
    <lineage>
        <taxon>Eukaryota</taxon>
        <taxon>Metazoa</taxon>
        <taxon>Ecdysozoa</taxon>
        <taxon>Arthropoda</taxon>
        <taxon>Hexapoda</taxon>
        <taxon>Insecta</taxon>
        <taxon>Pterygota</taxon>
        <taxon>Neoptera</taxon>
        <taxon>Endopterygota</taxon>
        <taxon>Lepidoptera</taxon>
        <taxon>Glossata</taxon>
        <taxon>Ditrysia</taxon>
        <taxon>Tineoidea</taxon>
        <taxon>Psychidae</taxon>
        <taxon>Oiketicinae</taxon>
        <taxon>Eumeta</taxon>
    </lineage>
</organism>
<dbReference type="Proteomes" id="UP000299102">
    <property type="component" value="Unassembled WGS sequence"/>
</dbReference>
<evidence type="ECO:0000313" key="2">
    <source>
        <dbReference type="Proteomes" id="UP000299102"/>
    </source>
</evidence>
<gene>
    <name evidence="1" type="ORF">EVAR_2416_1</name>
</gene>
<accession>A0A4C1SR17</accession>
<comment type="caution">
    <text evidence="1">The sequence shown here is derived from an EMBL/GenBank/DDBJ whole genome shotgun (WGS) entry which is preliminary data.</text>
</comment>
<reference evidence="1 2" key="1">
    <citation type="journal article" date="2019" name="Commun. Biol.">
        <title>The bagworm genome reveals a unique fibroin gene that provides high tensile strength.</title>
        <authorList>
            <person name="Kono N."/>
            <person name="Nakamura H."/>
            <person name="Ohtoshi R."/>
            <person name="Tomita M."/>
            <person name="Numata K."/>
            <person name="Arakawa K."/>
        </authorList>
    </citation>
    <scope>NUCLEOTIDE SEQUENCE [LARGE SCALE GENOMIC DNA]</scope>
</reference>